<dbReference type="AlphaFoldDB" id="A0A154L597"/>
<feature type="domain" description="FRG" evidence="1">
    <location>
        <begin position="16"/>
        <end position="87"/>
    </location>
</feature>
<dbReference type="InterPro" id="IPR014966">
    <property type="entry name" value="FRG-dom"/>
</dbReference>
<comment type="caution">
    <text evidence="2">The sequence shown here is derived from an EMBL/GenBank/DDBJ whole genome shotgun (WGS) entry which is preliminary data.</text>
</comment>
<dbReference type="Proteomes" id="UP000076335">
    <property type="component" value="Unassembled WGS sequence"/>
</dbReference>
<evidence type="ECO:0000259" key="1">
    <source>
        <dbReference type="Pfam" id="PF08867"/>
    </source>
</evidence>
<proteinExistence type="predicted"/>
<reference evidence="2 3" key="1">
    <citation type="submission" date="2015-12" db="EMBL/GenBank/DDBJ databases">
        <title>Genome sequence of Thalassospira lucentensis MCCC 1A02072.</title>
        <authorList>
            <person name="Lu L."/>
            <person name="Lai Q."/>
            <person name="Shao Z."/>
            <person name="Qian P."/>
        </authorList>
    </citation>
    <scope>NUCLEOTIDE SEQUENCE [LARGE SCALE GENOMIC DNA]</scope>
    <source>
        <strain evidence="2 3">MCCC 1A02072</strain>
    </source>
</reference>
<evidence type="ECO:0000313" key="2">
    <source>
        <dbReference type="EMBL" id="KZB64469.1"/>
    </source>
</evidence>
<evidence type="ECO:0000313" key="3">
    <source>
        <dbReference type="Proteomes" id="UP000076335"/>
    </source>
</evidence>
<dbReference type="Pfam" id="PF08867">
    <property type="entry name" value="FRG"/>
    <property type="match status" value="1"/>
</dbReference>
<gene>
    <name evidence="2" type="ORF">AUP42_00730</name>
</gene>
<dbReference type="EMBL" id="LPVY01000012">
    <property type="protein sequence ID" value="KZB64469.1"/>
    <property type="molecule type" value="Genomic_DNA"/>
</dbReference>
<organism evidence="2 3">
    <name type="scientific">Thalassospira lucentensis</name>
    <dbReference type="NCBI Taxonomy" id="168935"/>
    <lineage>
        <taxon>Bacteria</taxon>
        <taxon>Pseudomonadati</taxon>
        <taxon>Pseudomonadota</taxon>
        <taxon>Alphaproteobacteria</taxon>
        <taxon>Rhodospirillales</taxon>
        <taxon>Thalassospiraceae</taxon>
        <taxon>Thalassospira</taxon>
    </lineage>
</organism>
<sequence>MIGNTILFSKVSMSIFYAKKRKQINDISQKEFKFFDEKNINPSNIQMQNFMDLTIWLRHNEFPSPILDWTRNWNVAAFFALNNINKSSDASIYAYAGLDETRSGWTGDSNLIVWSPDHQHSVRHQRQEACYLLCTQDYHTEKQAFPSYMLGLENDVKNHRLIEFVLSRSEKAKVLAELEHSGYSKNWLLPADNEHLAKDLAAELDFDDLTRFE</sequence>
<protein>
    <recommendedName>
        <fullName evidence="1">FRG domain-containing protein</fullName>
    </recommendedName>
</protein>
<name>A0A154L597_9PROT</name>
<accession>A0A154L597</accession>